<gene>
    <name evidence="14" type="ORF">MFLAVUS_004887</name>
</gene>
<dbReference type="CDD" id="cd03275">
    <property type="entry name" value="ABC_SMC1_euk"/>
    <property type="match status" value="2"/>
</dbReference>
<dbReference type="Gene3D" id="3.30.70.1620">
    <property type="match status" value="1"/>
</dbReference>
<evidence type="ECO:0000256" key="2">
    <source>
        <dbReference type="ARBA" id="ARBA00004286"/>
    </source>
</evidence>
<proteinExistence type="inferred from homology"/>
<feature type="region of interest" description="Disordered" evidence="12">
    <location>
        <begin position="1551"/>
        <end position="1572"/>
    </location>
</feature>
<evidence type="ECO:0000256" key="12">
    <source>
        <dbReference type="SAM" id="MobiDB-lite"/>
    </source>
</evidence>
<keyword evidence="5" id="KW-0132">Cell division</keyword>
<evidence type="ECO:0000256" key="1">
    <source>
        <dbReference type="ARBA" id="ARBA00004123"/>
    </source>
</evidence>
<feature type="compositionally biased region" description="Low complexity" evidence="12">
    <location>
        <begin position="970"/>
        <end position="982"/>
    </location>
</feature>
<keyword evidence="15" id="KW-1185">Reference proteome</keyword>
<evidence type="ECO:0000256" key="4">
    <source>
        <dbReference type="ARBA" id="ARBA00022454"/>
    </source>
</evidence>
<sequence length="1572" mass="178701">MGKLIRIEVENFKSYKGQQIIGPFHQFTSVIGPNGAGKSNLMDAISFVLGVHSSHLRSQNLKDMIYRSEALKSTDEMPTTPGGRSPRRAHVTAVYATSQGVEIRFMRSINHDGKSEYRINDQAVPYSQYNTALEKENILVKAKNFLVFQGDVESVASQNPMDLTKLLEQISGSCEYRDSYDDLKQKMEEALDSSAHAFNRKRGIAAEIKLYEDQKKEAEKFQELIVDRRNCVVQYLLWKLFHIDQKAIELNNQTAAKNSSKNDAEYDVASLEQSFKRLREEKALVHREKIKCELHIRKINRELDEQLPTSIGYKEKIIHLEKKLRQTENSIERVKRDGQQQEQVVASLDRDIQLLNETERVYNESIPVSALRNGPTLTAAQLMDYEKRKQEVSIKAVEEQQQLQQLQRQYKTEKQRLDDKKSKIDQLKESESENMDSLRQLEEEKASLSMDAEQISEQLSHRSSELQQLENERNSVHQREVQLNEKLQQTLNKLMEASVSQQESDKDTRFNESVAVMKQIYPNVHGKLSDLCRPTQRKYDTAVATVLGRNMDAIVVEDEQTAFECIQYMREQHIGTATFLPINSLSLPAINDRYRNLVKGARLAYDVLKFNKQYESVMQYACGSTLVCDNINIAKQICFTMNEPVRAVTLDGAVIHQSGLMTGGQSSVQTTQKWHDSEIQDLVRARDTYLAELNEISKNKRMGSAEDSAKSDCSNLKSQLNTLEEELTTLTRRIQGVQDTLQDIRQKLSEMAGPYEQSKIGLGQLEATMVKLQQAIAQVEDHVFEDFCAQINVANIREYEALQFGVSDEVTERRAQFTTQRSRLETQLNFETGQLNDLIERLSKLEASLVNDAKSKTQLEADLAGMAGKTDSLKLRLETFKADLEKQVQLELEKQTEISEVNQALEAKGRDVEAILREYRAAESESNKIQAERIAIFRKCKLEGIALPLKRGTMDDILIEETREIGGAGDSDFASDSSVAESPAPSSDMDLDAPSQVSIQSTDWEVEVDFDLLGPVQRENDGPVLDREFQEKIKQLGEEIDQMAPNLKAIERLDGTTERLRLAEQEFNKARADAKKAKEQFTVVKQKRHTIFYDAFSHISEHIDKVYKELTSNQQFPIGGTAYLTATDLDEPYLEGIKYYAMPPMKRFRDMEQLSGGEKSVAALALLFAIHSYKPSPFFVLDEVDAALDNANVSTVAAYIRQHATPEFQFIVISLKHTFYEKAQSLVGIYRDQDLNSSKTMTLMICNQTPLNSYVGFDTITQQIEKKSIKRGFQFNVMVVGQTGLGKSTLVNTLFASHLIDSKGRHNVDELDNQTTRIEAVSHVIEENGVRLRLNIVDTPGYGDQVNNEDCWESIIKYIKDQHSAYLRKELTAQRERLIQDDRVHCCLYFITPSGHSLKPIDVIVLKKLVQVVNVVPVIAKADSLTMEERAAFKKRINAELAFHNIDLYPYDNTEDYDDEERMLNSSIRELLPFAIVGSEKQVIVNGKAVIGRKTRWGSVVVEDENHCEFIHLRNFLTRTHLQDLVETTSMVHYETFRSNQLMALKGSVSAAAGSNEPNNSPIPQKSFPPFA</sequence>
<dbReference type="Gene3D" id="1.20.5.340">
    <property type="match status" value="1"/>
</dbReference>
<feature type="coiled-coil region" evidence="11">
    <location>
        <begin position="679"/>
        <end position="782"/>
    </location>
</feature>
<comment type="similarity">
    <text evidence="3">Belongs to the SMC family. SMC1 subfamily.</text>
</comment>
<organism evidence="14 15">
    <name type="scientific">Mucor flavus</name>
    <dbReference type="NCBI Taxonomy" id="439312"/>
    <lineage>
        <taxon>Eukaryota</taxon>
        <taxon>Fungi</taxon>
        <taxon>Fungi incertae sedis</taxon>
        <taxon>Mucoromycota</taxon>
        <taxon>Mucoromycotina</taxon>
        <taxon>Mucoromycetes</taxon>
        <taxon>Mucorales</taxon>
        <taxon>Mucorineae</taxon>
        <taxon>Mucoraceae</taxon>
        <taxon>Mucor</taxon>
    </lineage>
</organism>
<keyword evidence="7 11" id="KW-0175">Coiled coil</keyword>
<dbReference type="PANTHER" id="PTHR18937">
    <property type="entry name" value="STRUCTURAL MAINTENANCE OF CHROMOSOMES SMC FAMILY MEMBER"/>
    <property type="match status" value="1"/>
</dbReference>
<keyword evidence="10" id="KW-0547">Nucleotide-binding</keyword>
<dbReference type="PANTHER" id="PTHR18937:SF12">
    <property type="entry name" value="STRUCTURAL MAINTENANCE OF CHROMOSOMES PROTEIN"/>
    <property type="match status" value="1"/>
</dbReference>
<evidence type="ECO:0000256" key="11">
    <source>
        <dbReference type="SAM" id="Coils"/>
    </source>
</evidence>
<keyword evidence="4" id="KW-0158">Chromosome</keyword>
<dbReference type="SMART" id="SM00968">
    <property type="entry name" value="SMC_hinge"/>
    <property type="match status" value="1"/>
</dbReference>
<dbReference type="SUPFAM" id="SSF75553">
    <property type="entry name" value="Smc hinge domain"/>
    <property type="match status" value="1"/>
</dbReference>
<dbReference type="InterPro" id="IPR030379">
    <property type="entry name" value="G_SEPTIN_dom"/>
</dbReference>
<feature type="compositionally biased region" description="Basic and acidic residues" evidence="12">
    <location>
        <begin position="412"/>
        <end position="431"/>
    </location>
</feature>
<dbReference type="Gene3D" id="3.40.50.300">
    <property type="entry name" value="P-loop containing nucleotide triphosphate hydrolases"/>
    <property type="match status" value="3"/>
</dbReference>
<evidence type="ECO:0000313" key="15">
    <source>
        <dbReference type="Proteomes" id="UP001473302"/>
    </source>
</evidence>
<accession>A0ABP9YX65</accession>
<feature type="coiled-coil region" evidence="11">
    <location>
        <begin position="261"/>
        <end position="288"/>
    </location>
</feature>
<comment type="subcellular location">
    <subcellularLocation>
        <location evidence="2">Chromosome</location>
    </subcellularLocation>
    <subcellularLocation>
        <location evidence="1">Nucleus</location>
    </subcellularLocation>
</comment>
<feature type="coiled-coil region" evidence="11">
    <location>
        <begin position="821"/>
        <end position="848"/>
    </location>
</feature>
<name>A0ABP9YX65_9FUNG</name>
<dbReference type="InterPro" id="IPR016491">
    <property type="entry name" value="Septin"/>
</dbReference>
<feature type="coiled-coil region" evidence="11">
    <location>
        <begin position="1046"/>
        <end position="1080"/>
    </location>
</feature>
<dbReference type="InterPro" id="IPR036277">
    <property type="entry name" value="SMC_hinge_sf"/>
</dbReference>
<evidence type="ECO:0000256" key="5">
    <source>
        <dbReference type="ARBA" id="ARBA00022618"/>
    </source>
</evidence>
<keyword evidence="10" id="KW-0342">GTP-binding</keyword>
<dbReference type="Proteomes" id="UP001473302">
    <property type="component" value="Unassembled WGS sequence"/>
</dbReference>
<evidence type="ECO:0000259" key="13">
    <source>
        <dbReference type="PROSITE" id="PS51719"/>
    </source>
</evidence>
<dbReference type="Pfam" id="PF06470">
    <property type="entry name" value="SMC_hinge"/>
    <property type="match status" value="1"/>
</dbReference>
<evidence type="ECO:0000313" key="14">
    <source>
        <dbReference type="EMBL" id="GAA5811450.1"/>
    </source>
</evidence>
<reference evidence="14 15" key="1">
    <citation type="submission" date="2024-04" db="EMBL/GenBank/DDBJ databases">
        <title>genome sequences of Mucor flavus KT1a and Helicostylum pulchrum KT1b strains isolated from the surface of a dry-aged beef.</title>
        <authorList>
            <person name="Toyotome T."/>
            <person name="Hosono M."/>
            <person name="Torimaru M."/>
            <person name="Fukuda K."/>
            <person name="Mikami N."/>
        </authorList>
    </citation>
    <scope>NUCLEOTIDE SEQUENCE [LARGE SCALE GENOMIC DNA]</scope>
    <source>
        <strain evidence="14 15">KT1a</strain>
    </source>
</reference>
<dbReference type="InterPro" id="IPR028468">
    <property type="entry name" value="Smc1_ABC"/>
</dbReference>
<protein>
    <recommendedName>
        <fullName evidence="13">Septin-type G domain-containing protein</fullName>
    </recommendedName>
</protein>
<dbReference type="InterPro" id="IPR003395">
    <property type="entry name" value="RecF/RecN/SMC_N"/>
</dbReference>
<dbReference type="SUPFAM" id="SSF52540">
    <property type="entry name" value="P-loop containing nucleoside triphosphate hydrolases"/>
    <property type="match status" value="2"/>
</dbReference>
<dbReference type="PROSITE" id="PS51719">
    <property type="entry name" value="G_SEPTIN"/>
    <property type="match status" value="1"/>
</dbReference>
<evidence type="ECO:0000256" key="6">
    <source>
        <dbReference type="ARBA" id="ARBA00022776"/>
    </source>
</evidence>
<feature type="coiled-coil region" evidence="11">
    <location>
        <begin position="905"/>
        <end position="932"/>
    </location>
</feature>
<dbReference type="EMBL" id="BAABUK010000010">
    <property type="protein sequence ID" value="GAA5811450.1"/>
    <property type="molecule type" value="Genomic_DNA"/>
</dbReference>
<feature type="region of interest" description="Disordered" evidence="12">
    <location>
        <begin position="968"/>
        <end position="993"/>
    </location>
</feature>
<evidence type="ECO:0000256" key="3">
    <source>
        <dbReference type="ARBA" id="ARBA00005597"/>
    </source>
</evidence>
<feature type="domain" description="Septin-type G" evidence="13">
    <location>
        <begin position="1271"/>
        <end position="1544"/>
    </location>
</feature>
<dbReference type="CDD" id="cd01850">
    <property type="entry name" value="CDC_Septin"/>
    <property type="match status" value="1"/>
</dbReference>
<feature type="region of interest" description="Disordered" evidence="12">
    <location>
        <begin position="412"/>
        <end position="474"/>
    </location>
</feature>
<dbReference type="Pfam" id="PF00735">
    <property type="entry name" value="Septin"/>
    <property type="match status" value="1"/>
</dbReference>
<keyword evidence="8" id="KW-0539">Nucleus</keyword>
<evidence type="ECO:0000256" key="7">
    <source>
        <dbReference type="ARBA" id="ARBA00023054"/>
    </source>
</evidence>
<keyword evidence="9" id="KW-0131">Cell cycle</keyword>
<evidence type="ECO:0000256" key="8">
    <source>
        <dbReference type="ARBA" id="ARBA00023242"/>
    </source>
</evidence>
<evidence type="ECO:0000256" key="9">
    <source>
        <dbReference type="ARBA" id="ARBA00023306"/>
    </source>
</evidence>
<feature type="coiled-coil region" evidence="11">
    <location>
        <begin position="317"/>
        <end position="344"/>
    </location>
</feature>
<feature type="compositionally biased region" description="Basic and acidic residues" evidence="12">
    <location>
        <begin position="459"/>
        <end position="474"/>
    </location>
</feature>
<comment type="caution">
    <text evidence="14">The sequence shown here is derived from an EMBL/GenBank/DDBJ whole genome shotgun (WGS) entry which is preliminary data.</text>
</comment>
<keyword evidence="6" id="KW-0498">Mitosis</keyword>
<dbReference type="Gene3D" id="1.20.1060.20">
    <property type="match status" value="1"/>
</dbReference>
<dbReference type="InterPro" id="IPR010935">
    <property type="entry name" value="SMC_hinge"/>
</dbReference>
<comment type="similarity">
    <text evidence="10">Belongs to the TRAFAC class TrmE-Era-EngA-EngB-Septin-like GTPase superfamily. Septin GTPase family.</text>
</comment>
<evidence type="ECO:0000256" key="10">
    <source>
        <dbReference type="RuleBase" id="RU004560"/>
    </source>
</evidence>
<dbReference type="Pfam" id="PF02463">
    <property type="entry name" value="SMC_N"/>
    <property type="match status" value="1"/>
</dbReference>
<dbReference type="InterPro" id="IPR027417">
    <property type="entry name" value="P-loop_NTPase"/>
</dbReference>